<reference evidence="1" key="1">
    <citation type="journal article" date="2023" name="G3 (Bethesda)">
        <title>A reference genome for the long-term kleptoplast-retaining sea slug Elysia crispata morphotype clarki.</title>
        <authorList>
            <person name="Eastman K.E."/>
            <person name="Pendleton A.L."/>
            <person name="Shaikh M.A."/>
            <person name="Suttiyut T."/>
            <person name="Ogas R."/>
            <person name="Tomko P."/>
            <person name="Gavelis G."/>
            <person name="Widhalm J.R."/>
            <person name="Wisecaver J.H."/>
        </authorList>
    </citation>
    <scope>NUCLEOTIDE SEQUENCE</scope>
    <source>
        <strain evidence="1">ECLA1</strain>
    </source>
</reference>
<proteinExistence type="predicted"/>
<organism evidence="1 2">
    <name type="scientific">Elysia crispata</name>
    <name type="common">lettuce slug</name>
    <dbReference type="NCBI Taxonomy" id="231223"/>
    <lineage>
        <taxon>Eukaryota</taxon>
        <taxon>Metazoa</taxon>
        <taxon>Spiralia</taxon>
        <taxon>Lophotrochozoa</taxon>
        <taxon>Mollusca</taxon>
        <taxon>Gastropoda</taxon>
        <taxon>Heterobranchia</taxon>
        <taxon>Euthyneura</taxon>
        <taxon>Panpulmonata</taxon>
        <taxon>Sacoglossa</taxon>
        <taxon>Placobranchoidea</taxon>
        <taxon>Plakobranchidae</taxon>
        <taxon>Elysia</taxon>
    </lineage>
</organism>
<dbReference type="Proteomes" id="UP001283361">
    <property type="component" value="Unassembled WGS sequence"/>
</dbReference>
<gene>
    <name evidence="1" type="ORF">RRG08_011937</name>
</gene>
<protein>
    <submittedName>
        <fullName evidence="1">Uncharacterized protein</fullName>
    </submittedName>
</protein>
<accession>A0AAE0Z2E7</accession>
<evidence type="ECO:0000313" key="2">
    <source>
        <dbReference type="Proteomes" id="UP001283361"/>
    </source>
</evidence>
<comment type="caution">
    <text evidence="1">The sequence shown here is derived from an EMBL/GenBank/DDBJ whole genome shotgun (WGS) entry which is preliminary data.</text>
</comment>
<name>A0AAE0Z2E7_9GAST</name>
<keyword evidence="2" id="KW-1185">Reference proteome</keyword>
<dbReference type="AlphaFoldDB" id="A0AAE0Z2E7"/>
<sequence>MRDHTFLNLTWKRTHLQKTYTHSRESVSSYLYYRCDQPRNLQHSSDIYFETAPILKSKVVSYLSFV</sequence>
<dbReference type="EMBL" id="JAWDGP010004905">
    <property type="protein sequence ID" value="KAK3761365.1"/>
    <property type="molecule type" value="Genomic_DNA"/>
</dbReference>
<evidence type="ECO:0000313" key="1">
    <source>
        <dbReference type="EMBL" id="KAK3761365.1"/>
    </source>
</evidence>